<dbReference type="InterPro" id="IPR011051">
    <property type="entry name" value="RmlC_Cupin_sf"/>
</dbReference>
<evidence type="ECO:0000313" key="2">
    <source>
        <dbReference type="EMBL" id="EPQ53761.1"/>
    </source>
</evidence>
<keyword evidence="3" id="KW-1185">Reference proteome</keyword>
<dbReference type="AlphaFoldDB" id="S7Q1C9"/>
<sequence length="164" mass="18102">MSSEQKPYVIHTKETPLKPTSHRLNPKVHREQLRLGDLTGLTKTGVHLCRVPPHNDSTVLHWHSNEDEWVYIVSAGAGAVMRIKEGDKEVEHVPIKEGDFFGFPAGSRNAHALKSGEGEIVYLVGGSRETLDVCTYPEVNVRGVLDRTPGGKSWDVGEEAVVQT</sequence>
<protein>
    <recommendedName>
        <fullName evidence="1">Cupin type-2 domain-containing protein</fullName>
    </recommendedName>
</protein>
<dbReference type="InterPro" id="IPR014710">
    <property type="entry name" value="RmlC-like_jellyroll"/>
</dbReference>
<dbReference type="Pfam" id="PF07883">
    <property type="entry name" value="Cupin_2"/>
    <property type="match status" value="1"/>
</dbReference>
<dbReference type="OMA" id="REEEWIY"/>
<dbReference type="eggNOG" id="ENOG502SCUH">
    <property type="taxonomic scope" value="Eukaryota"/>
</dbReference>
<feature type="domain" description="Cupin type-2" evidence="1">
    <location>
        <begin position="48"/>
        <end position="115"/>
    </location>
</feature>
<evidence type="ECO:0000259" key="1">
    <source>
        <dbReference type="Pfam" id="PF07883"/>
    </source>
</evidence>
<dbReference type="CDD" id="cd02224">
    <property type="entry name" value="cupin_SPO2919-like"/>
    <property type="match status" value="1"/>
</dbReference>
<dbReference type="HOGENOM" id="CLU_110331_1_0_1"/>
<gene>
    <name evidence="2" type="ORF">GLOTRDRAFT_111776</name>
</gene>
<accession>S7Q1C9</accession>
<name>S7Q1C9_GLOTA</name>
<organism evidence="2 3">
    <name type="scientific">Gloeophyllum trabeum (strain ATCC 11539 / FP-39264 / Madison 617)</name>
    <name type="common">Brown rot fungus</name>
    <dbReference type="NCBI Taxonomy" id="670483"/>
    <lineage>
        <taxon>Eukaryota</taxon>
        <taxon>Fungi</taxon>
        <taxon>Dikarya</taxon>
        <taxon>Basidiomycota</taxon>
        <taxon>Agaricomycotina</taxon>
        <taxon>Agaricomycetes</taxon>
        <taxon>Gloeophyllales</taxon>
        <taxon>Gloeophyllaceae</taxon>
        <taxon>Gloeophyllum</taxon>
    </lineage>
</organism>
<proteinExistence type="predicted"/>
<dbReference type="OrthoDB" id="10263073at2759"/>
<dbReference type="InterPro" id="IPR013096">
    <property type="entry name" value="Cupin_2"/>
</dbReference>
<dbReference type="Gene3D" id="2.60.120.10">
    <property type="entry name" value="Jelly Rolls"/>
    <property type="match status" value="1"/>
</dbReference>
<dbReference type="EMBL" id="KB469305">
    <property type="protein sequence ID" value="EPQ53761.1"/>
    <property type="molecule type" value="Genomic_DNA"/>
</dbReference>
<reference evidence="2 3" key="1">
    <citation type="journal article" date="2012" name="Science">
        <title>The Paleozoic origin of enzymatic lignin decomposition reconstructed from 31 fungal genomes.</title>
        <authorList>
            <person name="Floudas D."/>
            <person name="Binder M."/>
            <person name="Riley R."/>
            <person name="Barry K."/>
            <person name="Blanchette R.A."/>
            <person name="Henrissat B."/>
            <person name="Martinez A.T."/>
            <person name="Otillar R."/>
            <person name="Spatafora J.W."/>
            <person name="Yadav J.S."/>
            <person name="Aerts A."/>
            <person name="Benoit I."/>
            <person name="Boyd A."/>
            <person name="Carlson A."/>
            <person name="Copeland A."/>
            <person name="Coutinho P.M."/>
            <person name="de Vries R.P."/>
            <person name="Ferreira P."/>
            <person name="Findley K."/>
            <person name="Foster B."/>
            <person name="Gaskell J."/>
            <person name="Glotzer D."/>
            <person name="Gorecki P."/>
            <person name="Heitman J."/>
            <person name="Hesse C."/>
            <person name="Hori C."/>
            <person name="Igarashi K."/>
            <person name="Jurgens J.A."/>
            <person name="Kallen N."/>
            <person name="Kersten P."/>
            <person name="Kohler A."/>
            <person name="Kuees U."/>
            <person name="Kumar T.K.A."/>
            <person name="Kuo A."/>
            <person name="LaButti K."/>
            <person name="Larrondo L.F."/>
            <person name="Lindquist E."/>
            <person name="Ling A."/>
            <person name="Lombard V."/>
            <person name="Lucas S."/>
            <person name="Lundell T."/>
            <person name="Martin R."/>
            <person name="McLaughlin D.J."/>
            <person name="Morgenstern I."/>
            <person name="Morin E."/>
            <person name="Murat C."/>
            <person name="Nagy L.G."/>
            <person name="Nolan M."/>
            <person name="Ohm R.A."/>
            <person name="Patyshakuliyeva A."/>
            <person name="Rokas A."/>
            <person name="Ruiz-Duenas F.J."/>
            <person name="Sabat G."/>
            <person name="Salamov A."/>
            <person name="Samejima M."/>
            <person name="Schmutz J."/>
            <person name="Slot J.C."/>
            <person name="St John F."/>
            <person name="Stenlid J."/>
            <person name="Sun H."/>
            <person name="Sun S."/>
            <person name="Syed K."/>
            <person name="Tsang A."/>
            <person name="Wiebenga A."/>
            <person name="Young D."/>
            <person name="Pisabarro A."/>
            <person name="Eastwood D.C."/>
            <person name="Martin F."/>
            <person name="Cullen D."/>
            <person name="Grigoriev I.V."/>
            <person name="Hibbett D.S."/>
        </authorList>
    </citation>
    <scope>NUCLEOTIDE SEQUENCE [LARGE SCALE GENOMIC DNA]</scope>
    <source>
        <strain evidence="2 3">ATCC 11539</strain>
    </source>
</reference>
<dbReference type="KEGG" id="gtr:GLOTRDRAFT_111776"/>
<dbReference type="Proteomes" id="UP000030669">
    <property type="component" value="Unassembled WGS sequence"/>
</dbReference>
<dbReference type="RefSeq" id="XP_007868050.1">
    <property type="nucleotide sequence ID" value="XM_007869859.1"/>
</dbReference>
<dbReference type="SUPFAM" id="SSF51182">
    <property type="entry name" value="RmlC-like cupins"/>
    <property type="match status" value="1"/>
</dbReference>
<evidence type="ECO:0000313" key="3">
    <source>
        <dbReference type="Proteomes" id="UP000030669"/>
    </source>
</evidence>
<dbReference type="GeneID" id="19299443"/>